<feature type="transmembrane region" description="Helical" evidence="13">
    <location>
        <begin position="108"/>
        <end position="133"/>
    </location>
</feature>
<dbReference type="PANTHER" id="PTHR30540">
    <property type="entry name" value="OSMOTIC STRESS POTASSIUM TRANSPORTER"/>
    <property type="match status" value="1"/>
</dbReference>
<comment type="function">
    <text evidence="13">Transport of potassium into the cell. Likely operates as a K(+):H(+) symporter.</text>
</comment>
<evidence type="ECO:0000256" key="6">
    <source>
        <dbReference type="ARBA" id="ARBA00022538"/>
    </source>
</evidence>
<evidence type="ECO:0000256" key="2">
    <source>
        <dbReference type="ARBA" id="ARBA00007019"/>
    </source>
</evidence>
<evidence type="ECO:0000256" key="10">
    <source>
        <dbReference type="ARBA" id="ARBA00022989"/>
    </source>
</evidence>
<keyword evidence="7 13" id="KW-0812">Transmembrane</keyword>
<keyword evidence="9 13" id="KW-0630">Potassium</keyword>
<feature type="transmembrane region" description="Helical" evidence="13">
    <location>
        <begin position="175"/>
        <end position="197"/>
    </location>
</feature>
<feature type="domain" description="K+ potassium transporter integral membrane" evidence="14">
    <location>
        <begin position="18"/>
        <end position="470"/>
    </location>
</feature>
<evidence type="ECO:0000313" key="16">
    <source>
        <dbReference type="EMBL" id="MBP2295494.1"/>
    </source>
</evidence>
<keyword evidence="17" id="KW-1185">Reference proteome</keyword>
<keyword evidence="12 13" id="KW-0472">Membrane</keyword>
<sequence>MAESPSPATHGTAKLRALTLGALGVVYGDIGTSPLYTLRECFTQGGFATDPETTLGILSLIFWALVVVVTVKYVVFIMRADNQGEGGILALTALALRGMRPGHRKTKAVMAAGIIGAALFYGDAVITPAISVLSAVEGLSVAAPVFDRFVLPITLTILVLLFVVQRYGTARVGSLFGPVMVVWFLVLAALGLAQIVQEPQVLEALLPTHAVRMLADHGWHGFLLLGAVVLAVTGGEALYADMGHFGRFPIRIAWFGLVLPSLLLCYFGQGALILREPIAIENPFFHLAPDWAQLPLVALATAATVIASQAVISGAFSMTRQAMHLRYLPRMEVRHTSAHEIGQIYLPAINWFLLAGVVLLVIVFQSSTNLAAAYGIAVTGTMVATTALAYKVARRLGRWPLVPAILALAGFLSVDLAFFGANLLKVADGGWFPLLVAAAVFWLMMTWRRGRVVLRERLAESGMPMDLFLDRVKGGSVPRVPGTAVFLTSSARGLPPSLLHNLKHNKVLHERVVLLTVETEDVPYVPAADRFQVTPYTAGFFRVIAHYGFMDEPDIPNALLERRIPGLPFDPMDTTYFVSRETLIPSSRPDLPRWQELVFIALSKLSGSASEYFRIPPGRVVELGMQIEI</sequence>
<comment type="catalytic activity">
    <reaction evidence="13">
        <text>K(+)(in) + H(+)(in) = K(+)(out) + H(+)(out)</text>
        <dbReference type="Rhea" id="RHEA:28490"/>
        <dbReference type="ChEBI" id="CHEBI:15378"/>
        <dbReference type="ChEBI" id="CHEBI:29103"/>
    </reaction>
</comment>
<comment type="caution">
    <text evidence="16">The sequence shown here is derived from an EMBL/GenBank/DDBJ whole genome shotgun (WGS) entry which is preliminary data.</text>
</comment>
<dbReference type="InterPro" id="IPR003855">
    <property type="entry name" value="K+_transporter"/>
</dbReference>
<gene>
    <name evidence="13" type="primary">kup</name>
    <name evidence="16" type="ORF">J2851_005304</name>
</gene>
<evidence type="ECO:0000256" key="12">
    <source>
        <dbReference type="ARBA" id="ARBA00023136"/>
    </source>
</evidence>
<feature type="transmembrane region" description="Helical" evidence="13">
    <location>
        <begin position="344"/>
        <end position="364"/>
    </location>
</feature>
<keyword evidence="10 13" id="KW-1133">Transmembrane helix</keyword>
<feature type="transmembrane region" description="Helical" evidence="13">
    <location>
        <begin position="252"/>
        <end position="274"/>
    </location>
</feature>
<evidence type="ECO:0000256" key="4">
    <source>
        <dbReference type="ARBA" id="ARBA00022475"/>
    </source>
</evidence>
<feature type="transmembrane region" description="Helical" evidence="13">
    <location>
        <begin position="145"/>
        <end position="163"/>
    </location>
</feature>
<keyword evidence="6 13" id="KW-0633">Potassium transport</keyword>
<proteinExistence type="inferred from homology"/>
<keyword evidence="4 13" id="KW-1003">Cell membrane</keyword>
<dbReference type="Pfam" id="PF22776">
    <property type="entry name" value="K_trans_C"/>
    <property type="match status" value="1"/>
</dbReference>
<dbReference type="HAMAP" id="MF_01522">
    <property type="entry name" value="Kup"/>
    <property type="match status" value="1"/>
</dbReference>
<protein>
    <recommendedName>
        <fullName evidence="13">Probable potassium transport system protein Kup</fullName>
    </recommendedName>
</protein>
<feature type="transmembrane region" description="Helical" evidence="13">
    <location>
        <begin position="55"/>
        <end position="75"/>
    </location>
</feature>
<organism evidence="16 17">
    <name type="scientific">Azospirillum rugosum</name>
    <dbReference type="NCBI Taxonomy" id="416170"/>
    <lineage>
        <taxon>Bacteria</taxon>
        <taxon>Pseudomonadati</taxon>
        <taxon>Pseudomonadota</taxon>
        <taxon>Alphaproteobacteria</taxon>
        <taxon>Rhodospirillales</taxon>
        <taxon>Azospirillaceae</taxon>
        <taxon>Azospirillum</taxon>
    </lineage>
</organism>
<dbReference type="InterPro" id="IPR023051">
    <property type="entry name" value="Kup"/>
</dbReference>
<comment type="similarity">
    <text evidence="2 13">Belongs to the HAK/KUP transporter (TC 2.A.72) family.</text>
</comment>
<feature type="transmembrane region" description="Helical" evidence="13">
    <location>
        <begin position="402"/>
        <end position="424"/>
    </location>
</feature>
<name>A0ABS4SSF7_9PROT</name>
<keyword evidence="11 13" id="KW-0406">Ion transport</keyword>
<feature type="transmembrane region" description="Helical" evidence="13">
    <location>
        <begin position="294"/>
        <end position="316"/>
    </location>
</feature>
<evidence type="ECO:0000256" key="11">
    <source>
        <dbReference type="ARBA" id="ARBA00023065"/>
    </source>
</evidence>
<evidence type="ECO:0000256" key="7">
    <source>
        <dbReference type="ARBA" id="ARBA00022692"/>
    </source>
</evidence>
<evidence type="ECO:0000256" key="3">
    <source>
        <dbReference type="ARBA" id="ARBA00022448"/>
    </source>
</evidence>
<keyword evidence="3 13" id="KW-0813">Transport</keyword>
<evidence type="ECO:0000313" key="17">
    <source>
        <dbReference type="Proteomes" id="UP000781958"/>
    </source>
</evidence>
<dbReference type="Pfam" id="PF02705">
    <property type="entry name" value="K_trans"/>
    <property type="match status" value="1"/>
</dbReference>
<feature type="transmembrane region" description="Helical" evidence="13">
    <location>
        <begin position="430"/>
        <end position="447"/>
    </location>
</feature>
<evidence type="ECO:0000256" key="1">
    <source>
        <dbReference type="ARBA" id="ARBA00004141"/>
    </source>
</evidence>
<evidence type="ECO:0000256" key="9">
    <source>
        <dbReference type="ARBA" id="ARBA00022958"/>
    </source>
</evidence>
<dbReference type="RefSeq" id="WP_209770017.1">
    <property type="nucleotide sequence ID" value="NZ_JAGINP010000022.1"/>
</dbReference>
<dbReference type="PANTHER" id="PTHR30540:SF79">
    <property type="entry name" value="LOW AFFINITY POTASSIUM TRANSPORT SYSTEM PROTEIN KUP"/>
    <property type="match status" value="1"/>
</dbReference>
<keyword evidence="8 13" id="KW-0769">Symport</keyword>
<dbReference type="EMBL" id="JAGINP010000022">
    <property type="protein sequence ID" value="MBP2295494.1"/>
    <property type="molecule type" value="Genomic_DNA"/>
</dbReference>
<dbReference type="InterPro" id="IPR053951">
    <property type="entry name" value="K_trans_N"/>
</dbReference>
<keyword evidence="5" id="KW-0997">Cell inner membrane</keyword>
<feature type="domain" description="K+ potassium transporter C-terminal" evidence="15">
    <location>
        <begin position="481"/>
        <end position="629"/>
    </location>
</feature>
<evidence type="ECO:0000256" key="5">
    <source>
        <dbReference type="ARBA" id="ARBA00022519"/>
    </source>
</evidence>
<evidence type="ECO:0000259" key="14">
    <source>
        <dbReference type="Pfam" id="PF02705"/>
    </source>
</evidence>
<evidence type="ECO:0000259" key="15">
    <source>
        <dbReference type="Pfam" id="PF22776"/>
    </source>
</evidence>
<reference evidence="16 17" key="1">
    <citation type="submission" date="2021-03" db="EMBL/GenBank/DDBJ databases">
        <title>Genomic Encyclopedia of Type Strains, Phase III (KMG-III): the genomes of soil and plant-associated and newly described type strains.</title>
        <authorList>
            <person name="Whitman W."/>
        </authorList>
    </citation>
    <scope>NUCLEOTIDE SEQUENCE [LARGE SCALE GENOMIC DNA]</scope>
    <source>
        <strain evidence="16 17">IMMIB AFH-6</strain>
    </source>
</reference>
<dbReference type="InterPro" id="IPR053952">
    <property type="entry name" value="K_trans_C"/>
</dbReference>
<evidence type="ECO:0000256" key="8">
    <source>
        <dbReference type="ARBA" id="ARBA00022847"/>
    </source>
</evidence>
<comment type="subcellular location">
    <subcellularLocation>
        <location evidence="13">Cell membrane</location>
        <topology evidence="13">Multi-pass membrane protein</topology>
    </subcellularLocation>
    <subcellularLocation>
        <location evidence="1">Membrane</location>
        <topology evidence="1">Multi-pass membrane protein</topology>
    </subcellularLocation>
</comment>
<feature type="transmembrane region" description="Helical" evidence="13">
    <location>
        <begin position="217"/>
        <end position="240"/>
    </location>
</feature>
<dbReference type="Proteomes" id="UP000781958">
    <property type="component" value="Unassembled WGS sequence"/>
</dbReference>
<feature type="transmembrane region" description="Helical" evidence="13">
    <location>
        <begin position="370"/>
        <end position="390"/>
    </location>
</feature>
<accession>A0ABS4SSF7</accession>
<evidence type="ECO:0000256" key="13">
    <source>
        <dbReference type="HAMAP-Rule" id="MF_01522"/>
    </source>
</evidence>